<dbReference type="EMBL" id="CM029054">
    <property type="protein sequence ID" value="KAG2538027.1"/>
    <property type="molecule type" value="Genomic_DNA"/>
</dbReference>
<proteinExistence type="predicted"/>
<dbReference type="Proteomes" id="UP000823388">
    <property type="component" value="Chromosome 9N"/>
</dbReference>
<evidence type="ECO:0000256" key="1">
    <source>
        <dbReference type="SAM" id="SignalP"/>
    </source>
</evidence>
<sequence length="37" mass="4219">MPSLVACLMLWCYQQILVFCVSLCDNGSMLKTSSRYN</sequence>
<comment type="caution">
    <text evidence="2">The sequence shown here is derived from an EMBL/GenBank/DDBJ whole genome shotgun (WGS) entry which is preliminary data.</text>
</comment>
<feature type="chain" id="PRO_5035944256" evidence="1">
    <location>
        <begin position="19"/>
        <end position="37"/>
    </location>
</feature>
<reference evidence="2" key="1">
    <citation type="submission" date="2020-05" db="EMBL/GenBank/DDBJ databases">
        <title>WGS assembly of Panicum virgatum.</title>
        <authorList>
            <person name="Lovell J.T."/>
            <person name="Jenkins J."/>
            <person name="Shu S."/>
            <person name="Juenger T.E."/>
            <person name="Schmutz J."/>
        </authorList>
    </citation>
    <scope>NUCLEOTIDE SEQUENCE</scope>
    <source>
        <strain evidence="2">AP13</strain>
    </source>
</reference>
<protein>
    <submittedName>
        <fullName evidence="2">Uncharacterized protein</fullName>
    </submittedName>
</protein>
<accession>A0A8T0MLJ3</accession>
<keyword evidence="1" id="KW-0732">Signal</keyword>
<feature type="signal peptide" evidence="1">
    <location>
        <begin position="1"/>
        <end position="18"/>
    </location>
</feature>
<organism evidence="2 3">
    <name type="scientific">Panicum virgatum</name>
    <name type="common">Blackwell switchgrass</name>
    <dbReference type="NCBI Taxonomy" id="38727"/>
    <lineage>
        <taxon>Eukaryota</taxon>
        <taxon>Viridiplantae</taxon>
        <taxon>Streptophyta</taxon>
        <taxon>Embryophyta</taxon>
        <taxon>Tracheophyta</taxon>
        <taxon>Spermatophyta</taxon>
        <taxon>Magnoliopsida</taxon>
        <taxon>Liliopsida</taxon>
        <taxon>Poales</taxon>
        <taxon>Poaceae</taxon>
        <taxon>PACMAD clade</taxon>
        <taxon>Panicoideae</taxon>
        <taxon>Panicodae</taxon>
        <taxon>Paniceae</taxon>
        <taxon>Panicinae</taxon>
        <taxon>Panicum</taxon>
        <taxon>Panicum sect. Hiantes</taxon>
    </lineage>
</organism>
<evidence type="ECO:0000313" key="3">
    <source>
        <dbReference type="Proteomes" id="UP000823388"/>
    </source>
</evidence>
<dbReference type="AlphaFoldDB" id="A0A8T0MLJ3"/>
<keyword evidence="3" id="KW-1185">Reference proteome</keyword>
<evidence type="ECO:0000313" key="2">
    <source>
        <dbReference type="EMBL" id="KAG2538027.1"/>
    </source>
</evidence>
<gene>
    <name evidence="2" type="ORF">PVAP13_9NG284073</name>
</gene>
<name>A0A8T0MLJ3_PANVG</name>